<keyword evidence="4" id="KW-1185">Reference proteome</keyword>
<feature type="transmembrane region" description="Helical" evidence="1">
    <location>
        <begin position="15"/>
        <end position="34"/>
    </location>
</feature>
<evidence type="ECO:0000256" key="1">
    <source>
        <dbReference type="SAM" id="Phobius"/>
    </source>
</evidence>
<keyword evidence="1" id="KW-1133">Transmembrane helix</keyword>
<reference evidence="3" key="1">
    <citation type="submission" date="2022-06" db="EMBL/GenBank/DDBJ databases">
        <title>Vallitalea longa sp. nov., an anaerobic bacterium isolated from marine sediment.</title>
        <authorList>
            <person name="Hirano S."/>
            <person name="Terahara T."/>
            <person name="Mori K."/>
            <person name="Hamada M."/>
            <person name="Matsumoto R."/>
            <person name="Kobayashi T."/>
        </authorList>
    </citation>
    <scope>NUCLEOTIDE SEQUENCE</scope>
    <source>
        <strain evidence="3">SH18-1</strain>
    </source>
</reference>
<sequence length="58" mass="6533">MLELLKDFWKEEDGMGVVEIALIIIVLVGLALLFKEQITKLVKGILGQITDDAEEVYK</sequence>
<dbReference type="InterPro" id="IPR031564">
    <property type="entry name" value="Flp1-like"/>
</dbReference>
<comment type="caution">
    <text evidence="3">The sequence shown here is derived from an EMBL/GenBank/DDBJ whole genome shotgun (WGS) entry which is preliminary data.</text>
</comment>
<accession>A0A9W5YAY3</accession>
<dbReference type="Pfam" id="PF16982">
    <property type="entry name" value="Flp1_like"/>
    <property type="match status" value="1"/>
</dbReference>
<name>A0A9W5YAY3_9FIRM</name>
<organism evidence="3 4">
    <name type="scientific">Vallitalea longa</name>
    <dbReference type="NCBI Taxonomy" id="2936439"/>
    <lineage>
        <taxon>Bacteria</taxon>
        <taxon>Bacillati</taxon>
        <taxon>Bacillota</taxon>
        <taxon>Clostridia</taxon>
        <taxon>Lachnospirales</taxon>
        <taxon>Vallitaleaceae</taxon>
        <taxon>Vallitalea</taxon>
    </lineage>
</organism>
<dbReference type="AlphaFoldDB" id="A0A9W5YAY3"/>
<evidence type="ECO:0000313" key="3">
    <source>
        <dbReference type="EMBL" id="GKX30625.1"/>
    </source>
</evidence>
<evidence type="ECO:0000313" key="4">
    <source>
        <dbReference type="Proteomes" id="UP001144256"/>
    </source>
</evidence>
<keyword evidence="1" id="KW-0812">Transmembrane</keyword>
<proteinExistence type="predicted"/>
<dbReference type="EMBL" id="BRLB01000010">
    <property type="protein sequence ID" value="GKX30625.1"/>
    <property type="molecule type" value="Genomic_DNA"/>
</dbReference>
<gene>
    <name evidence="3" type="ORF">SH1V18_31050</name>
</gene>
<keyword evidence="1" id="KW-0472">Membrane</keyword>
<feature type="domain" description="Putative Flagellin Flp1-like" evidence="2">
    <location>
        <begin position="8"/>
        <end position="54"/>
    </location>
</feature>
<dbReference type="Proteomes" id="UP001144256">
    <property type="component" value="Unassembled WGS sequence"/>
</dbReference>
<dbReference type="RefSeq" id="WP_281816960.1">
    <property type="nucleotide sequence ID" value="NZ_BRLB01000010.1"/>
</dbReference>
<protein>
    <recommendedName>
        <fullName evidence="2">Putative Flagellin Flp1-like domain-containing protein</fullName>
    </recommendedName>
</protein>
<evidence type="ECO:0000259" key="2">
    <source>
        <dbReference type="Pfam" id="PF16982"/>
    </source>
</evidence>